<accession>A0ABY5VXU6</accession>
<dbReference type="EMBL" id="CP073720">
    <property type="protein sequence ID" value="UWP82450.1"/>
    <property type="molecule type" value="Genomic_DNA"/>
</dbReference>
<reference evidence="1" key="1">
    <citation type="submission" date="2021-04" db="EMBL/GenBank/DDBJ databases">
        <authorList>
            <person name="Hartkoorn R.C."/>
            <person name="Beaudoing E."/>
            <person name="Hot D."/>
        </authorList>
    </citation>
    <scope>NUCLEOTIDE SEQUENCE</scope>
    <source>
        <strain evidence="1">NRRL B-16292</strain>
    </source>
</reference>
<sequence length="118" mass="12143">MRALGRAGPDRSLYPDHAIAPSVALPGTLEALAAVREAGGPGTKGVWLARRWLMAIDVAGTPADVERFGRMGSGPKASAYQKLHVAALAECGSHAIVGAVLGLVPYRGTSMPRGRCPG</sequence>
<organism evidence="1 2">
    <name type="scientific">Dactylosporangium fulvum</name>
    <dbReference type="NCBI Taxonomy" id="53359"/>
    <lineage>
        <taxon>Bacteria</taxon>
        <taxon>Bacillati</taxon>
        <taxon>Actinomycetota</taxon>
        <taxon>Actinomycetes</taxon>
        <taxon>Micromonosporales</taxon>
        <taxon>Micromonosporaceae</taxon>
        <taxon>Dactylosporangium</taxon>
    </lineage>
</organism>
<reference evidence="1" key="2">
    <citation type="submission" date="2022-09" db="EMBL/GenBank/DDBJ databases">
        <title>Biosynthetic gene clusters of Dactylosporangioum fulvum.</title>
        <authorList>
            <person name="Caradec T."/>
        </authorList>
    </citation>
    <scope>NUCLEOTIDE SEQUENCE</scope>
    <source>
        <strain evidence="1">NRRL B-16292</strain>
    </source>
</reference>
<dbReference type="RefSeq" id="WP_259860221.1">
    <property type="nucleotide sequence ID" value="NZ_CP073720.1"/>
</dbReference>
<evidence type="ECO:0008006" key="3">
    <source>
        <dbReference type="Google" id="ProtNLM"/>
    </source>
</evidence>
<protein>
    <recommendedName>
        <fullName evidence="3">Transposase IS701-like DDE domain-containing protein</fullName>
    </recommendedName>
</protein>
<keyword evidence="2" id="KW-1185">Reference proteome</keyword>
<evidence type="ECO:0000313" key="1">
    <source>
        <dbReference type="EMBL" id="UWP82450.1"/>
    </source>
</evidence>
<dbReference type="Proteomes" id="UP001059617">
    <property type="component" value="Chromosome"/>
</dbReference>
<name>A0ABY5VXU6_9ACTN</name>
<proteinExistence type="predicted"/>
<gene>
    <name evidence="1" type="ORF">Dfulv_46680</name>
</gene>
<evidence type="ECO:0000313" key="2">
    <source>
        <dbReference type="Proteomes" id="UP001059617"/>
    </source>
</evidence>